<feature type="transmembrane region" description="Helical" evidence="7">
    <location>
        <begin position="477"/>
        <end position="494"/>
    </location>
</feature>
<comment type="subcellular location">
    <subcellularLocation>
        <location evidence="1">Cell membrane</location>
        <topology evidence="1">Multi-pass membrane protein</topology>
    </subcellularLocation>
</comment>
<keyword evidence="6 7" id="KW-0472">Membrane</keyword>
<sequence length="518" mass="56660">MKKIKPIVFFPPVILLIAAVIMSFVNKDAFGKAVNGANSWILVNFGWLFSLSGIIFLVIIIGLYFSPFGKVKIGGSKAKPMLGRFEWFSITLTTGIAIGILFWATAEPMYHLTAPPKSLGIAPNSPEAAIFSMSTLMLHWTFTPYAIYTIPTIIFAFVYYNMKKQYSLGSTLYPLIGEKSYGTGGQIIDAICLYALVGGMAASLGTGVLTVSGGLNYMFGIKSNSTLWLFVDIAIVAAFVISAITGLMNGVKNLSQINTWIFIGLAVFVFVVGPTVYILNLNVESFANYITHFFEKSLFTGIVEGDSWPQGWTMFYWANWLAWAPITGLFLGRISYGYKVKDLIMTNFILPSVFGLVWMSIFGGGAIYSQLHGVPIADAVMNKGPEAAVYLFFSKYPLAALIIPIFIFTSFLSYVTGADAMTSSMGGMSTTGISPESPEPSMAMKIFWGVLLCTVSWVMLSFAGIDGIKMLSNLGGFPSMFLELAMAYCIILVAKNPKKFDCFKEDYTAEGKPKDIEE</sequence>
<protein>
    <submittedName>
        <fullName evidence="8">BCCT family transporter</fullName>
    </submittedName>
</protein>
<reference evidence="8 9" key="1">
    <citation type="journal article" date="2024" name="Int. J. Syst. Evol. Microbiol.">
        <title>Clostridium omnivorum sp. nov., isolated from anoxic soil under the treatment of reductive soil disinfestation.</title>
        <authorList>
            <person name="Ueki A."/>
            <person name="Tonouchi A."/>
            <person name="Kaku N."/>
            <person name="Honma S."/>
            <person name="Ueki K."/>
        </authorList>
    </citation>
    <scope>NUCLEOTIDE SEQUENCE [LARGE SCALE GENOMIC DNA]</scope>
    <source>
        <strain evidence="8 9">E14</strain>
    </source>
</reference>
<evidence type="ECO:0000256" key="5">
    <source>
        <dbReference type="ARBA" id="ARBA00022989"/>
    </source>
</evidence>
<feature type="transmembrane region" description="Helical" evidence="7">
    <location>
        <begin position="191"/>
        <end position="215"/>
    </location>
</feature>
<dbReference type="EMBL" id="BRXR01000001">
    <property type="protein sequence ID" value="GLC31817.1"/>
    <property type="molecule type" value="Genomic_DNA"/>
</dbReference>
<evidence type="ECO:0000313" key="8">
    <source>
        <dbReference type="EMBL" id="GLC31817.1"/>
    </source>
</evidence>
<name>A0ABQ5N9E9_9CLOT</name>
<evidence type="ECO:0000256" key="6">
    <source>
        <dbReference type="ARBA" id="ARBA00023136"/>
    </source>
</evidence>
<comment type="caution">
    <text evidence="8">The sequence shown here is derived from an EMBL/GenBank/DDBJ whole genome shotgun (WGS) entry which is preliminary data.</text>
</comment>
<feature type="transmembrane region" description="Helical" evidence="7">
    <location>
        <begin position="446"/>
        <end position="465"/>
    </location>
</feature>
<accession>A0ABQ5N9E9</accession>
<dbReference type="Proteomes" id="UP001208567">
    <property type="component" value="Unassembled WGS sequence"/>
</dbReference>
<dbReference type="InterPro" id="IPR000060">
    <property type="entry name" value="BCCT_transptr"/>
</dbReference>
<feature type="transmembrane region" description="Helical" evidence="7">
    <location>
        <begin position="87"/>
        <end position="106"/>
    </location>
</feature>
<dbReference type="Pfam" id="PF02028">
    <property type="entry name" value="BCCT"/>
    <property type="match status" value="1"/>
</dbReference>
<gene>
    <name evidence="8" type="ORF">bsdE14_32270</name>
</gene>
<evidence type="ECO:0000256" key="3">
    <source>
        <dbReference type="ARBA" id="ARBA00022475"/>
    </source>
</evidence>
<dbReference type="PANTHER" id="PTHR30047:SF11">
    <property type="entry name" value="L-CARNITINE_GAMMA-BUTYROBETAINE ANTIPORTER"/>
    <property type="match status" value="1"/>
</dbReference>
<evidence type="ECO:0000256" key="7">
    <source>
        <dbReference type="SAM" id="Phobius"/>
    </source>
</evidence>
<feature type="transmembrane region" description="Helical" evidence="7">
    <location>
        <begin position="314"/>
        <end position="336"/>
    </location>
</feature>
<feature type="transmembrane region" description="Helical" evidence="7">
    <location>
        <begin position="45"/>
        <end position="66"/>
    </location>
</feature>
<feature type="transmembrane region" description="Helical" evidence="7">
    <location>
        <begin position="260"/>
        <end position="279"/>
    </location>
</feature>
<keyword evidence="9" id="KW-1185">Reference proteome</keyword>
<evidence type="ECO:0000256" key="1">
    <source>
        <dbReference type="ARBA" id="ARBA00004651"/>
    </source>
</evidence>
<proteinExistence type="predicted"/>
<evidence type="ECO:0000313" key="9">
    <source>
        <dbReference type="Proteomes" id="UP001208567"/>
    </source>
</evidence>
<dbReference type="RefSeq" id="WP_264851141.1">
    <property type="nucleotide sequence ID" value="NZ_BRXR01000001.1"/>
</dbReference>
<feature type="transmembrane region" description="Helical" evidence="7">
    <location>
        <begin position="142"/>
        <end position="160"/>
    </location>
</feature>
<evidence type="ECO:0000256" key="2">
    <source>
        <dbReference type="ARBA" id="ARBA00022448"/>
    </source>
</evidence>
<feature type="transmembrane region" description="Helical" evidence="7">
    <location>
        <begin position="7"/>
        <end position="25"/>
    </location>
</feature>
<evidence type="ECO:0000256" key="4">
    <source>
        <dbReference type="ARBA" id="ARBA00022692"/>
    </source>
</evidence>
<dbReference type="PANTHER" id="PTHR30047">
    <property type="entry name" value="HIGH-AFFINITY CHOLINE TRANSPORT PROTEIN-RELATED"/>
    <property type="match status" value="1"/>
</dbReference>
<feature type="transmembrane region" description="Helical" evidence="7">
    <location>
        <begin position="348"/>
        <end position="368"/>
    </location>
</feature>
<organism evidence="8 9">
    <name type="scientific">Clostridium omnivorum</name>
    <dbReference type="NCBI Taxonomy" id="1604902"/>
    <lineage>
        <taxon>Bacteria</taxon>
        <taxon>Bacillati</taxon>
        <taxon>Bacillota</taxon>
        <taxon>Clostridia</taxon>
        <taxon>Eubacteriales</taxon>
        <taxon>Clostridiaceae</taxon>
        <taxon>Clostridium</taxon>
    </lineage>
</organism>
<keyword evidence="2" id="KW-0813">Transport</keyword>
<keyword evidence="3" id="KW-1003">Cell membrane</keyword>
<feature type="transmembrane region" description="Helical" evidence="7">
    <location>
        <begin position="227"/>
        <end position="248"/>
    </location>
</feature>
<feature type="transmembrane region" description="Helical" evidence="7">
    <location>
        <begin position="388"/>
        <end position="415"/>
    </location>
</feature>
<keyword evidence="4 7" id="KW-0812">Transmembrane</keyword>
<keyword evidence="5 7" id="KW-1133">Transmembrane helix</keyword>